<feature type="transmembrane region" description="Helical" evidence="9">
    <location>
        <begin position="429"/>
        <end position="446"/>
    </location>
</feature>
<evidence type="ECO:0000256" key="2">
    <source>
        <dbReference type="ARBA" id="ARBA00022475"/>
    </source>
</evidence>
<evidence type="ECO:0000256" key="3">
    <source>
        <dbReference type="ARBA" id="ARBA00022676"/>
    </source>
</evidence>
<feature type="transmembrane region" description="Helical" evidence="9">
    <location>
        <begin position="9"/>
        <end position="29"/>
    </location>
</feature>
<feature type="transmembrane region" description="Helical" evidence="9">
    <location>
        <begin position="378"/>
        <end position="397"/>
    </location>
</feature>
<dbReference type="AlphaFoldDB" id="A0A937RVE0"/>
<reference evidence="11" key="1">
    <citation type="submission" date="2020-12" db="EMBL/GenBank/DDBJ databases">
        <title>Genomic characterization of non-nitrogen-fixing Frankia strains.</title>
        <authorList>
            <person name="Carlos-Shanley C."/>
            <person name="Guerra T."/>
            <person name="Hahn D."/>
        </authorList>
    </citation>
    <scope>NUCLEOTIDE SEQUENCE</scope>
    <source>
        <strain evidence="11">CN6</strain>
    </source>
</reference>
<evidence type="ECO:0000256" key="1">
    <source>
        <dbReference type="ARBA" id="ARBA00004651"/>
    </source>
</evidence>
<keyword evidence="7 9" id="KW-0472">Membrane</keyword>
<feature type="transmembrane region" description="Helical" evidence="9">
    <location>
        <begin position="144"/>
        <end position="163"/>
    </location>
</feature>
<feature type="compositionally biased region" description="Low complexity" evidence="8">
    <location>
        <begin position="461"/>
        <end position="478"/>
    </location>
</feature>
<sequence length="478" mass="51646">MIGRPSRRWWLLLGLFMAVGLGVRLWYLFAWMHPAEVQGDPLYYHDAANLFADGRGWPDPYELRLNKRYVPDAQHPPLTSALLALPSLVGLRTFLDHQVFSCLLGTLAVGIMGLTGRRVAGPATGLVAAGIAAVYPGMWINDPLLMSETSGILATSAVLWLAYRFWERRGYLDAALLGVAVAAAALARAELALLGVFLVTPLVLIARPEDAPPRIGWRRSVGTPAAATAKPRAAGGRLAGIVASWRRRLGMLVAAGAACVLAIAPWSIYNLTRFSEPEYLSSGLGTTLAVTHCETTYSGPHLGWWDFDCILAIENPPTERSERDVFYREAAFTYIDAHKGELPKVAAARAGRTWGLFRPWQQVRLDTVELRPVGVSQVGMVSLWVLMAAAVVGAVLLRRRRALLLPLLALPGVLTLASTMVYGTSRFRAVAEPAVVLLAAVAFAAIRSRFTPHGRHAGGRPPAAHVPAQAQVGQPETG</sequence>
<evidence type="ECO:0000256" key="9">
    <source>
        <dbReference type="SAM" id="Phobius"/>
    </source>
</evidence>
<dbReference type="PANTHER" id="PTHR33908">
    <property type="entry name" value="MANNOSYLTRANSFERASE YKCB-RELATED"/>
    <property type="match status" value="1"/>
</dbReference>
<dbReference type="RefSeq" id="WP_203006186.1">
    <property type="nucleotide sequence ID" value="NZ_JADWYU010000114.1"/>
</dbReference>
<keyword evidence="6 9" id="KW-1133">Transmembrane helix</keyword>
<evidence type="ECO:0000256" key="4">
    <source>
        <dbReference type="ARBA" id="ARBA00022679"/>
    </source>
</evidence>
<dbReference type="GO" id="GO:0016763">
    <property type="term" value="F:pentosyltransferase activity"/>
    <property type="evidence" value="ECO:0007669"/>
    <property type="project" value="TreeGrafter"/>
</dbReference>
<dbReference type="Pfam" id="PF13231">
    <property type="entry name" value="PMT_2"/>
    <property type="match status" value="1"/>
</dbReference>
<evidence type="ECO:0000256" key="5">
    <source>
        <dbReference type="ARBA" id="ARBA00022692"/>
    </source>
</evidence>
<keyword evidence="2" id="KW-1003">Cell membrane</keyword>
<dbReference type="InterPro" id="IPR038731">
    <property type="entry name" value="RgtA/B/C-like"/>
</dbReference>
<feature type="transmembrane region" description="Helical" evidence="9">
    <location>
        <begin position="404"/>
        <end position="423"/>
    </location>
</feature>
<evidence type="ECO:0000313" key="11">
    <source>
        <dbReference type="EMBL" id="MBL7633518.1"/>
    </source>
</evidence>
<comment type="caution">
    <text evidence="11">The sequence shown here is derived from an EMBL/GenBank/DDBJ whole genome shotgun (WGS) entry which is preliminary data.</text>
</comment>
<evidence type="ECO:0000256" key="6">
    <source>
        <dbReference type="ARBA" id="ARBA00022989"/>
    </source>
</evidence>
<evidence type="ECO:0000256" key="8">
    <source>
        <dbReference type="SAM" id="MobiDB-lite"/>
    </source>
</evidence>
<dbReference type="PANTHER" id="PTHR33908:SF11">
    <property type="entry name" value="MEMBRANE PROTEIN"/>
    <property type="match status" value="1"/>
</dbReference>
<feature type="region of interest" description="Disordered" evidence="8">
    <location>
        <begin position="454"/>
        <end position="478"/>
    </location>
</feature>
<proteinExistence type="predicted"/>
<feature type="domain" description="Glycosyltransferase RgtA/B/C/D-like" evidence="10">
    <location>
        <begin position="74"/>
        <end position="205"/>
    </location>
</feature>
<dbReference type="EMBL" id="JAEACQ010000385">
    <property type="protein sequence ID" value="MBL7633518.1"/>
    <property type="molecule type" value="Genomic_DNA"/>
</dbReference>
<accession>A0A937RVE0</accession>
<keyword evidence="3" id="KW-0328">Glycosyltransferase</keyword>
<organism evidence="11 12">
    <name type="scientific">Frankia nepalensis</name>
    <dbReference type="NCBI Taxonomy" id="1836974"/>
    <lineage>
        <taxon>Bacteria</taxon>
        <taxon>Bacillati</taxon>
        <taxon>Actinomycetota</taxon>
        <taxon>Actinomycetes</taxon>
        <taxon>Frankiales</taxon>
        <taxon>Frankiaceae</taxon>
        <taxon>Frankia</taxon>
    </lineage>
</organism>
<keyword evidence="5 9" id="KW-0812">Transmembrane</keyword>
<feature type="transmembrane region" description="Helical" evidence="9">
    <location>
        <begin position="94"/>
        <end position="112"/>
    </location>
</feature>
<gene>
    <name evidence="11" type="ORF">I7412_41470</name>
</gene>
<dbReference type="GO" id="GO:0009103">
    <property type="term" value="P:lipopolysaccharide biosynthetic process"/>
    <property type="evidence" value="ECO:0007669"/>
    <property type="project" value="UniProtKB-ARBA"/>
</dbReference>
<feature type="transmembrane region" description="Helical" evidence="9">
    <location>
        <begin position="119"/>
        <end position="138"/>
    </location>
</feature>
<keyword evidence="12" id="KW-1185">Reference proteome</keyword>
<evidence type="ECO:0000313" key="12">
    <source>
        <dbReference type="Proteomes" id="UP000604475"/>
    </source>
</evidence>
<protein>
    <submittedName>
        <fullName evidence="11">Glycosyltransferase family 39 protein</fullName>
    </submittedName>
</protein>
<comment type="subcellular location">
    <subcellularLocation>
        <location evidence="1">Cell membrane</location>
        <topology evidence="1">Multi-pass membrane protein</topology>
    </subcellularLocation>
</comment>
<dbReference type="InterPro" id="IPR050297">
    <property type="entry name" value="LipidA_mod_glycosyltrf_83"/>
</dbReference>
<keyword evidence="4" id="KW-0808">Transferase</keyword>
<evidence type="ECO:0000256" key="7">
    <source>
        <dbReference type="ARBA" id="ARBA00023136"/>
    </source>
</evidence>
<dbReference type="Proteomes" id="UP000604475">
    <property type="component" value="Unassembled WGS sequence"/>
</dbReference>
<dbReference type="GO" id="GO:0005886">
    <property type="term" value="C:plasma membrane"/>
    <property type="evidence" value="ECO:0007669"/>
    <property type="project" value="UniProtKB-SubCell"/>
</dbReference>
<evidence type="ECO:0000259" key="10">
    <source>
        <dbReference type="Pfam" id="PF13231"/>
    </source>
</evidence>
<feature type="transmembrane region" description="Helical" evidence="9">
    <location>
        <begin position="249"/>
        <end position="269"/>
    </location>
</feature>
<name>A0A937RVE0_9ACTN</name>